<dbReference type="PANTHER" id="PTHR23513:SF11">
    <property type="entry name" value="STAPHYLOFERRIN A TRANSPORTER"/>
    <property type="match status" value="1"/>
</dbReference>
<reference evidence="8 9" key="1">
    <citation type="journal article" date="2019" name="Int. J. Syst. Evol. Microbiol.">
        <title>The Global Catalogue of Microorganisms (GCM) 10K type strain sequencing project: providing services to taxonomists for standard genome sequencing and annotation.</title>
        <authorList>
            <consortium name="The Broad Institute Genomics Platform"/>
            <consortium name="The Broad Institute Genome Sequencing Center for Infectious Disease"/>
            <person name="Wu L."/>
            <person name="Ma J."/>
        </authorList>
    </citation>
    <scope>NUCLEOTIDE SEQUENCE [LARGE SCALE GENOMIC DNA]</scope>
    <source>
        <strain evidence="8 9">JCM 14718</strain>
    </source>
</reference>
<sequence length="339" mass="35429">MLSDVCALTAVAAIPLLFVVGWLSLPLLAFLALAMGLSRAPGMTAQDVMLPDLVSGTSMPLERATGVIDGVVRAARLMGVSVAGVLLVLIGSARVLFVDAATFAVSVVLVGVVVRVRAERPAAWSLRGHVDEQRAGFRYITGDRFVLALVLMIAATNSLDAGWSAVGLPVYARSVLGGSVALGSLAAAFGAGAVTGSLLFSWLGPWLPRWQTFALCFLLAGAPRLVVGLLRPSLVIMVIATFVLSVGFGTLNPIIDTVLYVRVLPELRARVFAVVNACVLACVPVGALAMGVLVDGVGWFGAILAWAALYLAATLCPLVFRGWRELNAEQVRPPSLVNS</sequence>
<comment type="caution">
    <text evidence="8">The sequence shown here is derived from an EMBL/GenBank/DDBJ whole genome shotgun (WGS) entry which is preliminary data.</text>
</comment>
<keyword evidence="4 6" id="KW-1133">Transmembrane helix</keyword>
<proteinExistence type="predicted"/>
<feature type="transmembrane region" description="Helical" evidence="6">
    <location>
        <begin position="175"/>
        <end position="200"/>
    </location>
</feature>
<feature type="domain" description="Major facilitator superfamily (MFS) profile" evidence="7">
    <location>
        <begin position="146"/>
        <end position="339"/>
    </location>
</feature>
<evidence type="ECO:0000256" key="3">
    <source>
        <dbReference type="ARBA" id="ARBA00022692"/>
    </source>
</evidence>
<keyword evidence="5 6" id="KW-0472">Membrane</keyword>
<name>A0ABN2G1X0_9ACTN</name>
<evidence type="ECO:0000313" key="8">
    <source>
        <dbReference type="EMBL" id="GAA1663592.1"/>
    </source>
</evidence>
<dbReference type="Pfam" id="PF07690">
    <property type="entry name" value="MFS_1"/>
    <property type="match status" value="1"/>
</dbReference>
<comment type="subcellular location">
    <subcellularLocation>
        <location evidence="1">Cell membrane</location>
        <topology evidence="1">Multi-pass membrane protein</topology>
    </subcellularLocation>
</comment>
<dbReference type="SUPFAM" id="SSF103473">
    <property type="entry name" value="MFS general substrate transporter"/>
    <property type="match status" value="1"/>
</dbReference>
<evidence type="ECO:0000313" key="9">
    <source>
        <dbReference type="Proteomes" id="UP001500618"/>
    </source>
</evidence>
<evidence type="ECO:0000256" key="1">
    <source>
        <dbReference type="ARBA" id="ARBA00004651"/>
    </source>
</evidence>
<dbReference type="InterPro" id="IPR020846">
    <property type="entry name" value="MFS_dom"/>
</dbReference>
<dbReference type="EMBL" id="BAAANY010000003">
    <property type="protein sequence ID" value="GAA1663592.1"/>
    <property type="molecule type" value="Genomic_DNA"/>
</dbReference>
<feature type="transmembrane region" description="Helical" evidence="6">
    <location>
        <begin position="236"/>
        <end position="259"/>
    </location>
</feature>
<feature type="transmembrane region" description="Helical" evidence="6">
    <location>
        <begin position="12"/>
        <end position="34"/>
    </location>
</feature>
<accession>A0ABN2G1X0</accession>
<dbReference type="Gene3D" id="1.20.1250.20">
    <property type="entry name" value="MFS general substrate transporter like domains"/>
    <property type="match status" value="1"/>
</dbReference>
<organism evidence="8 9">
    <name type="scientific">Fodinicola feengrottensis</name>
    <dbReference type="NCBI Taxonomy" id="435914"/>
    <lineage>
        <taxon>Bacteria</taxon>
        <taxon>Bacillati</taxon>
        <taxon>Actinomycetota</taxon>
        <taxon>Actinomycetes</taxon>
        <taxon>Mycobacteriales</taxon>
        <taxon>Fodinicola</taxon>
    </lineage>
</organism>
<evidence type="ECO:0000256" key="5">
    <source>
        <dbReference type="ARBA" id="ARBA00023136"/>
    </source>
</evidence>
<keyword evidence="9" id="KW-1185">Reference proteome</keyword>
<dbReference type="PROSITE" id="PS50850">
    <property type="entry name" value="MFS"/>
    <property type="match status" value="1"/>
</dbReference>
<dbReference type="PANTHER" id="PTHR23513">
    <property type="entry name" value="INTEGRAL MEMBRANE EFFLUX PROTEIN-RELATED"/>
    <property type="match status" value="1"/>
</dbReference>
<feature type="transmembrane region" description="Helical" evidence="6">
    <location>
        <begin position="271"/>
        <end position="293"/>
    </location>
</feature>
<evidence type="ECO:0000259" key="7">
    <source>
        <dbReference type="PROSITE" id="PS50850"/>
    </source>
</evidence>
<keyword evidence="2" id="KW-1003">Cell membrane</keyword>
<dbReference type="InterPro" id="IPR011701">
    <property type="entry name" value="MFS"/>
</dbReference>
<protein>
    <recommendedName>
        <fullName evidence="7">Major facilitator superfamily (MFS) profile domain-containing protein</fullName>
    </recommendedName>
</protein>
<feature type="transmembrane region" description="Helical" evidence="6">
    <location>
        <begin position="299"/>
        <end position="320"/>
    </location>
</feature>
<evidence type="ECO:0000256" key="2">
    <source>
        <dbReference type="ARBA" id="ARBA00022475"/>
    </source>
</evidence>
<feature type="transmembrane region" description="Helical" evidence="6">
    <location>
        <begin position="96"/>
        <end position="116"/>
    </location>
</feature>
<dbReference type="Proteomes" id="UP001500618">
    <property type="component" value="Unassembled WGS sequence"/>
</dbReference>
<gene>
    <name evidence="8" type="ORF">GCM10009765_11370</name>
</gene>
<evidence type="ECO:0000256" key="6">
    <source>
        <dbReference type="SAM" id="Phobius"/>
    </source>
</evidence>
<evidence type="ECO:0000256" key="4">
    <source>
        <dbReference type="ARBA" id="ARBA00022989"/>
    </source>
</evidence>
<dbReference type="RefSeq" id="WP_344307762.1">
    <property type="nucleotide sequence ID" value="NZ_BAAANY010000003.1"/>
</dbReference>
<keyword evidence="3 6" id="KW-0812">Transmembrane</keyword>
<dbReference type="InterPro" id="IPR036259">
    <property type="entry name" value="MFS_trans_sf"/>
</dbReference>
<feature type="transmembrane region" description="Helical" evidence="6">
    <location>
        <begin position="212"/>
        <end position="230"/>
    </location>
</feature>
<feature type="transmembrane region" description="Helical" evidence="6">
    <location>
        <begin position="71"/>
        <end position="90"/>
    </location>
</feature>